<feature type="domain" description="Ionotropic glutamate receptor C-terminal" evidence="3">
    <location>
        <begin position="24"/>
        <end position="87"/>
    </location>
</feature>
<name>A0AAV8WVW3_9CUCU</name>
<dbReference type="GO" id="GO:0015276">
    <property type="term" value="F:ligand-gated monoatomic ion channel activity"/>
    <property type="evidence" value="ECO:0007669"/>
    <property type="project" value="InterPro"/>
</dbReference>
<feature type="transmembrane region" description="Helical" evidence="2">
    <location>
        <begin position="43"/>
        <end position="66"/>
    </location>
</feature>
<proteinExistence type="inferred from homology"/>
<keyword evidence="2" id="KW-1133">Transmembrane helix</keyword>
<feature type="transmembrane region" description="Helical" evidence="2">
    <location>
        <begin position="12"/>
        <end position="31"/>
    </location>
</feature>
<dbReference type="Proteomes" id="UP001162156">
    <property type="component" value="Unassembled WGS sequence"/>
</dbReference>
<sequence length="116" mass="13496">MDTTWSEKRFSKLLGQSIFTVIKLFILQIVTKEEMPKGFNGTYFMSLLFLLSLFLTSTYSSGLSAVMTIPRYENPINTVEEFVKSDLYWGATQEAWITSIQKVEEVYCKFYIVLFI</sequence>
<keyword evidence="5" id="KW-1185">Reference proteome</keyword>
<gene>
    <name evidence="4" type="ORF">NQ314_016606</name>
</gene>
<dbReference type="EMBL" id="JANEYF010004613">
    <property type="protein sequence ID" value="KAJ8930574.1"/>
    <property type="molecule type" value="Genomic_DNA"/>
</dbReference>
<comment type="similarity">
    <text evidence="1">Belongs to the glutamate-gated ion channel (TC 1.A.10.1) family.</text>
</comment>
<evidence type="ECO:0000256" key="2">
    <source>
        <dbReference type="SAM" id="Phobius"/>
    </source>
</evidence>
<evidence type="ECO:0000259" key="3">
    <source>
        <dbReference type="Pfam" id="PF00060"/>
    </source>
</evidence>
<protein>
    <recommendedName>
        <fullName evidence="3">Ionotropic glutamate receptor C-terminal domain-containing protein</fullName>
    </recommendedName>
</protein>
<dbReference type="AlphaFoldDB" id="A0AAV8WVW3"/>
<evidence type="ECO:0000313" key="5">
    <source>
        <dbReference type="Proteomes" id="UP001162156"/>
    </source>
</evidence>
<comment type="caution">
    <text evidence="4">The sequence shown here is derived from an EMBL/GenBank/DDBJ whole genome shotgun (WGS) entry which is preliminary data.</text>
</comment>
<accession>A0AAV8WVW3</accession>
<dbReference type="InterPro" id="IPR001320">
    <property type="entry name" value="Iontro_rcpt_C"/>
</dbReference>
<keyword evidence="2" id="KW-0812">Transmembrane</keyword>
<dbReference type="Gene3D" id="1.10.287.70">
    <property type="match status" value="1"/>
</dbReference>
<evidence type="ECO:0000256" key="1">
    <source>
        <dbReference type="ARBA" id="ARBA00008685"/>
    </source>
</evidence>
<reference evidence="4" key="1">
    <citation type="journal article" date="2023" name="Insect Mol. Biol.">
        <title>Genome sequencing provides insights into the evolution of gene families encoding plant cell wall-degrading enzymes in longhorned beetles.</title>
        <authorList>
            <person name="Shin N.R."/>
            <person name="Okamura Y."/>
            <person name="Kirsch R."/>
            <person name="Pauchet Y."/>
        </authorList>
    </citation>
    <scope>NUCLEOTIDE SEQUENCE</scope>
    <source>
        <strain evidence="4">RBIC_L_NR</strain>
    </source>
</reference>
<keyword evidence="2" id="KW-0472">Membrane</keyword>
<dbReference type="Pfam" id="PF00060">
    <property type="entry name" value="Lig_chan"/>
    <property type="match status" value="1"/>
</dbReference>
<evidence type="ECO:0000313" key="4">
    <source>
        <dbReference type="EMBL" id="KAJ8930574.1"/>
    </source>
</evidence>
<dbReference type="GO" id="GO:0016020">
    <property type="term" value="C:membrane"/>
    <property type="evidence" value="ECO:0007669"/>
    <property type="project" value="InterPro"/>
</dbReference>
<organism evidence="4 5">
    <name type="scientific">Rhamnusium bicolor</name>
    <dbReference type="NCBI Taxonomy" id="1586634"/>
    <lineage>
        <taxon>Eukaryota</taxon>
        <taxon>Metazoa</taxon>
        <taxon>Ecdysozoa</taxon>
        <taxon>Arthropoda</taxon>
        <taxon>Hexapoda</taxon>
        <taxon>Insecta</taxon>
        <taxon>Pterygota</taxon>
        <taxon>Neoptera</taxon>
        <taxon>Endopterygota</taxon>
        <taxon>Coleoptera</taxon>
        <taxon>Polyphaga</taxon>
        <taxon>Cucujiformia</taxon>
        <taxon>Chrysomeloidea</taxon>
        <taxon>Cerambycidae</taxon>
        <taxon>Lepturinae</taxon>
        <taxon>Rhagiini</taxon>
        <taxon>Rhamnusium</taxon>
    </lineage>
</organism>